<evidence type="ECO:0000256" key="5">
    <source>
        <dbReference type="ARBA" id="ARBA00023180"/>
    </source>
</evidence>
<dbReference type="InterPro" id="IPR000436">
    <property type="entry name" value="Sushi_SCR_CCP_dom"/>
</dbReference>
<evidence type="ECO:0000259" key="7">
    <source>
        <dbReference type="PROSITE" id="PS50923"/>
    </source>
</evidence>
<organism evidence="8 9">
    <name type="scientific">Dreissena polymorpha</name>
    <name type="common">Zebra mussel</name>
    <name type="synonym">Mytilus polymorpha</name>
    <dbReference type="NCBI Taxonomy" id="45954"/>
    <lineage>
        <taxon>Eukaryota</taxon>
        <taxon>Metazoa</taxon>
        <taxon>Spiralia</taxon>
        <taxon>Lophotrochozoa</taxon>
        <taxon>Mollusca</taxon>
        <taxon>Bivalvia</taxon>
        <taxon>Autobranchia</taxon>
        <taxon>Heteroconchia</taxon>
        <taxon>Euheterodonta</taxon>
        <taxon>Imparidentia</taxon>
        <taxon>Neoheterodontei</taxon>
        <taxon>Myida</taxon>
        <taxon>Dreissenoidea</taxon>
        <taxon>Dreissenidae</taxon>
        <taxon>Dreissena</taxon>
    </lineage>
</organism>
<keyword evidence="1 6" id="KW-0768">Sushi</keyword>
<dbReference type="PROSITE" id="PS50923">
    <property type="entry name" value="SUSHI"/>
    <property type="match status" value="4"/>
</dbReference>
<name>A0A9D4CT96_DREPO</name>
<feature type="disulfide bond" evidence="6">
    <location>
        <begin position="195"/>
        <end position="222"/>
    </location>
</feature>
<dbReference type="SMART" id="SM00032">
    <property type="entry name" value="CCP"/>
    <property type="match status" value="4"/>
</dbReference>
<evidence type="ECO:0000256" key="3">
    <source>
        <dbReference type="ARBA" id="ARBA00022737"/>
    </source>
</evidence>
<keyword evidence="3" id="KW-0677">Repeat</keyword>
<keyword evidence="5" id="KW-0325">Glycoprotein</keyword>
<comment type="caution">
    <text evidence="8">The sequence shown here is derived from an EMBL/GenBank/DDBJ whole genome shotgun (WGS) entry which is preliminary data.</text>
</comment>
<sequence>MYTSNYRPATTNGEVAVVRCNSGFKPRGSLTSKCEASGHWNLTQVLKCALIDCDDPTPARGRVNTSSTVFNTVVNVSCEEGYKLSGSHVIICQEDGTWSGKAICDPSDCDCHRFYLANGSVAGNKTTYGASLELRCDTGYTLLGGNRLTCQDHGKWSENSTCVIKDCGNFTEPTHGRILNIPIVTTFKSVIHFACDDGYLLQGHDSAQCDSTGLWTSARPICIKKCNLV</sequence>
<gene>
    <name evidence="8" type="ORF">DPMN_056444</name>
</gene>
<dbReference type="PANTHER" id="PTHR46393">
    <property type="entry name" value="SUSHI DOMAIN-CONTAINING PROTEIN"/>
    <property type="match status" value="1"/>
</dbReference>
<accession>A0A9D4CT96</accession>
<feature type="domain" description="Sushi" evidence="7">
    <location>
        <begin position="1"/>
        <end position="50"/>
    </location>
</feature>
<dbReference type="Gene3D" id="2.10.70.10">
    <property type="entry name" value="Complement Module, domain 1"/>
    <property type="match status" value="4"/>
</dbReference>
<dbReference type="Pfam" id="PF00084">
    <property type="entry name" value="Sushi"/>
    <property type="match status" value="4"/>
</dbReference>
<keyword evidence="2" id="KW-0732">Signal</keyword>
<evidence type="ECO:0000313" key="9">
    <source>
        <dbReference type="Proteomes" id="UP000828390"/>
    </source>
</evidence>
<feature type="domain" description="Sushi" evidence="7">
    <location>
        <begin position="165"/>
        <end position="224"/>
    </location>
</feature>
<reference evidence="8" key="2">
    <citation type="submission" date="2020-11" db="EMBL/GenBank/DDBJ databases">
        <authorList>
            <person name="McCartney M.A."/>
            <person name="Auch B."/>
            <person name="Kono T."/>
            <person name="Mallez S."/>
            <person name="Becker A."/>
            <person name="Gohl D.M."/>
            <person name="Silverstein K.A.T."/>
            <person name="Koren S."/>
            <person name="Bechman K.B."/>
            <person name="Herman A."/>
            <person name="Abrahante J.E."/>
            <person name="Garbe J."/>
        </authorList>
    </citation>
    <scope>NUCLEOTIDE SEQUENCE</scope>
    <source>
        <strain evidence="8">Duluth1</strain>
        <tissue evidence="8">Whole animal</tissue>
    </source>
</reference>
<dbReference type="SUPFAM" id="SSF57535">
    <property type="entry name" value="Complement control module/SCR domain"/>
    <property type="match status" value="4"/>
</dbReference>
<evidence type="ECO:0000256" key="4">
    <source>
        <dbReference type="ARBA" id="ARBA00023157"/>
    </source>
</evidence>
<comment type="caution">
    <text evidence="6">Lacks conserved residue(s) required for the propagation of feature annotation.</text>
</comment>
<dbReference type="CDD" id="cd00033">
    <property type="entry name" value="CCP"/>
    <property type="match status" value="4"/>
</dbReference>
<keyword evidence="4 6" id="KW-1015">Disulfide bond</keyword>
<dbReference type="EMBL" id="JAIWYP010000012">
    <property type="protein sequence ID" value="KAH3730456.1"/>
    <property type="molecule type" value="Genomic_DNA"/>
</dbReference>
<dbReference type="PANTHER" id="PTHR46393:SF7">
    <property type="entry name" value="COMPLEMENT C2"/>
    <property type="match status" value="1"/>
</dbReference>
<proteinExistence type="predicted"/>
<dbReference type="AlphaFoldDB" id="A0A9D4CT96"/>
<evidence type="ECO:0000256" key="6">
    <source>
        <dbReference type="PROSITE-ProRule" id="PRU00302"/>
    </source>
</evidence>
<dbReference type="Proteomes" id="UP000828390">
    <property type="component" value="Unassembled WGS sequence"/>
</dbReference>
<feature type="domain" description="Sushi" evidence="7">
    <location>
        <begin position="51"/>
        <end position="106"/>
    </location>
</feature>
<reference evidence="8" key="1">
    <citation type="journal article" date="2019" name="bioRxiv">
        <title>The Genome of the Zebra Mussel, Dreissena polymorpha: A Resource for Invasive Species Research.</title>
        <authorList>
            <person name="McCartney M.A."/>
            <person name="Auch B."/>
            <person name="Kono T."/>
            <person name="Mallez S."/>
            <person name="Zhang Y."/>
            <person name="Obille A."/>
            <person name="Becker A."/>
            <person name="Abrahante J.E."/>
            <person name="Garbe J."/>
            <person name="Badalamenti J.P."/>
            <person name="Herman A."/>
            <person name="Mangelson H."/>
            <person name="Liachko I."/>
            <person name="Sullivan S."/>
            <person name="Sone E.D."/>
            <person name="Koren S."/>
            <person name="Silverstein K.A.T."/>
            <person name="Beckman K.B."/>
            <person name="Gohl D.M."/>
        </authorList>
    </citation>
    <scope>NUCLEOTIDE SEQUENCE</scope>
    <source>
        <strain evidence="8">Duluth1</strain>
        <tissue evidence="8">Whole animal</tissue>
    </source>
</reference>
<feature type="domain" description="Sushi" evidence="7">
    <location>
        <begin position="107"/>
        <end position="164"/>
    </location>
</feature>
<keyword evidence="9" id="KW-1185">Reference proteome</keyword>
<protein>
    <recommendedName>
        <fullName evidence="7">Sushi domain-containing protein</fullName>
    </recommendedName>
</protein>
<evidence type="ECO:0000256" key="1">
    <source>
        <dbReference type="ARBA" id="ARBA00022659"/>
    </source>
</evidence>
<dbReference type="InterPro" id="IPR035976">
    <property type="entry name" value="Sushi/SCR/CCP_sf"/>
</dbReference>
<evidence type="ECO:0000256" key="2">
    <source>
        <dbReference type="ARBA" id="ARBA00022729"/>
    </source>
</evidence>
<evidence type="ECO:0000313" key="8">
    <source>
        <dbReference type="EMBL" id="KAH3730456.1"/>
    </source>
</evidence>